<dbReference type="KEGG" id="sls:SLINC_3662"/>
<dbReference type="EMBL" id="CP016438">
    <property type="protein sequence ID" value="ANS65886.1"/>
    <property type="molecule type" value="Genomic_DNA"/>
</dbReference>
<dbReference type="SUPFAM" id="SSF51905">
    <property type="entry name" value="FAD/NAD(P)-binding domain"/>
    <property type="match status" value="1"/>
</dbReference>
<dbReference type="InterPro" id="IPR050097">
    <property type="entry name" value="Ferredoxin-NADP_redctase_2"/>
</dbReference>
<evidence type="ECO:0000256" key="3">
    <source>
        <dbReference type="ARBA" id="ARBA00048132"/>
    </source>
</evidence>
<feature type="modified residue" description="4-aspartylphosphate" evidence="4">
    <location>
        <position position="154"/>
    </location>
</feature>
<dbReference type="InterPro" id="IPR023753">
    <property type="entry name" value="FAD/NAD-binding_dom"/>
</dbReference>
<dbReference type="PRINTS" id="PR00368">
    <property type="entry name" value="FADPNR"/>
</dbReference>
<evidence type="ECO:0000313" key="6">
    <source>
        <dbReference type="EMBL" id="ANS65886.1"/>
    </source>
</evidence>
<keyword evidence="4" id="KW-0597">Phosphoprotein</keyword>
<dbReference type="PATRIC" id="fig|1915.4.peg.4016"/>
<evidence type="ECO:0000256" key="4">
    <source>
        <dbReference type="PROSITE-ProRule" id="PRU00169"/>
    </source>
</evidence>
<keyword evidence="1" id="KW-0285">Flavoprotein</keyword>
<organism evidence="6 7">
    <name type="scientific">Streptomyces lincolnensis</name>
    <dbReference type="NCBI Taxonomy" id="1915"/>
    <lineage>
        <taxon>Bacteria</taxon>
        <taxon>Bacillati</taxon>
        <taxon>Actinomycetota</taxon>
        <taxon>Actinomycetes</taxon>
        <taxon>Kitasatosporales</taxon>
        <taxon>Streptomycetaceae</taxon>
        <taxon>Streptomyces</taxon>
    </lineage>
</organism>
<dbReference type="STRING" id="1915.SLINC_3662"/>
<dbReference type="Pfam" id="PF07992">
    <property type="entry name" value="Pyr_redox_2"/>
    <property type="match status" value="1"/>
</dbReference>
<name>A0A1B1MB69_STRLN</name>
<dbReference type="InterPro" id="IPR029068">
    <property type="entry name" value="Glyas_Bleomycin-R_OHBP_Dase"/>
</dbReference>
<dbReference type="SMART" id="SM00448">
    <property type="entry name" value="REC"/>
    <property type="match status" value="1"/>
</dbReference>
<accession>A0A1B1MB69</accession>
<dbReference type="SUPFAM" id="SSF52172">
    <property type="entry name" value="CheY-like"/>
    <property type="match status" value="1"/>
</dbReference>
<gene>
    <name evidence="6" type="ORF">SLINC_3662</name>
</gene>
<dbReference type="PROSITE" id="PS50110">
    <property type="entry name" value="RESPONSE_REGULATORY"/>
    <property type="match status" value="1"/>
</dbReference>
<evidence type="ECO:0000259" key="5">
    <source>
        <dbReference type="PROSITE" id="PS50110"/>
    </source>
</evidence>
<dbReference type="AlphaFoldDB" id="A0A1B1MB69"/>
<dbReference type="Gene3D" id="3.50.50.60">
    <property type="entry name" value="FAD/NAD(P)-binding domain"/>
    <property type="match status" value="2"/>
</dbReference>
<dbReference type="PANTHER" id="PTHR48105">
    <property type="entry name" value="THIOREDOXIN REDUCTASE 1-RELATED-RELATED"/>
    <property type="match status" value="1"/>
</dbReference>
<dbReference type="InterPro" id="IPR001789">
    <property type="entry name" value="Sig_transdc_resp-reg_receiver"/>
</dbReference>
<dbReference type="Pfam" id="PF18029">
    <property type="entry name" value="Glyoxalase_6"/>
    <property type="match status" value="1"/>
</dbReference>
<dbReference type="Gene3D" id="3.40.50.2300">
    <property type="match status" value="1"/>
</dbReference>
<dbReference type="InterPro" id="IPR041581">
    <property type="entry name" value="Glyoxalase_6"/>
</dbReference>
<dbReference type="InterPro" id="IPR036188">
    <property type="entry name" value="FAD/NAD-bd_sf"/>
</dbReference>
<keyword evidence="2" id="KW-0560">Oxidoreductase</keyword>
<dbReference type="Gene3D" id="3.10.180.10">
    <property type="entry name" value="2,3-Dihydroxybiphenyl 1,2-Dioxygenase, domain 1"/>
    <property type="match status" value="1"/>
</dbReference>
<dbReference type="PRINTS" id="PR00469">
    <property type="entry name" value="PNDRDTASEII"/>
</dbReference>
<dbReference type="GO" id="GO:0004791">
    <property type="term" value="F:thioredoxin-disulfide reductase (NADPH) activity"/>
    <property type="evidence" value="ECO:0007669"/>
    <property type="project" value="UniProtKB-EC"/>
</dbReference>
<comment type="catalytic activity">
    <reaction evidence="3">
        <text>[thioredoxin]-dithiol + NADP(+) = [thioredoxin]-disulfide + NADPH + H(+)</text>
        <dbReference type="Rhea" id="RHEA:20345"/>
        <dbReference type="Rhea" id="RHEA-COMP:10698"/>
        <dbReference type="Rhea" id="RHEA-COMP:10700"/>
        <dbReference type="ChEBI" id="CHEBI:15378"/>
        <dbReference type="ChEBI" id="CHEBI:29950"/>
        <dbReference type="ChEBI" id="CHEBI:50058"/>
        <dbReference type="ChEBI" id="CHEBI:57783"/>
        <dbReference type="ChEBI" id="CHEBI:58349"/>
        <dbReference type="EC" id="1.8.1.9"/>
    </reaction>
</comment>
<proteinExistence type="predicted"/>
<keyword evidence="7" id="KW-1185">Reference proteome</keyword>
<evidence type="ECO:0000256" key="1">
    <source>
        <dbReference type="ARBA" id="ARBA00022630"/>
    </source>
</evidence>
<protein>
    <submittedName>
        <fullName evidence="6">Thioredoxin reductase</fullName>
    </submittedName>
</protein>
<dbReference type="Pfam" id="PF00072">
    <property type="entry name" value="Response_reg"/>
    <property type="match status" value="1"/>
</dbReference>
<evidence type="ECO:0000256" key="2">
    <source>
        <dbReference type="ARBA" id="ARBA00023002"/>
    </source>
</evidence>
<dbReference type="GO" id="GO:0000160">
    <property type="term" value="P:phosphorelay signal transduction system"/>
    <property type="evidence" value="ECO:0007669"/>
    <property type="project" value="InterPro"/>
</dbReference>
<reference evidence="6 7" key="1">
    <citation type="submission" date="2016-07" db="EMBL/GenBank/DDBJ databases">
        <title>Enhancement of antibiotic productionsby engineered nitrateutilization in actinobacteria.</title>
        <authorList>
            <person name="Meng S.C."/>
        </authorList>
    </citation>
    <scope>NUCLEOTIDE SEQUENCE [LARGE SCALE GENOMIC DNA]</scope>
    <source>
        <strain evidence="6 7">NRRL 2936</strain>
    </source>
</reference>
<evidence type="ECO:0000313" key="7">
    <source>
        <dbReference type="Proteomes" id="UP000092598"/>
    </source>
</evidence>
<sequence>MGGVGPAGRQAEVDRVSALGARHADIGQGEQSWTTLVDPEGNEFCVLGSRRSWPERSRATNIRWLKGGAAPGRRRPVIRSLGVGVRMAQTADAARTVIMTVDDDPGVSRAVARDLRRRYGQSYRIVRAESGESALEALRELKLRGDLVAVILADYRMPQMNGIEFLEQALDIYPGARRVLLTAYADTNAAIDAINVVDLDHYLLKPWDPPEEKLYPVLDDLLEAWRCSDYRPVPATKVVGHRWSARSSDVREFLARNQVPYRWYSTDEPEGQRLLAAAGEDGQRLPVVITADGTALVEPEVPELAAHVGLATTPTADFYDLVVIGGGPAGLGSAVYGASEGLRTVLVERSATGGQAGQSSRIENYLGFPDGVSGGQLTDRARRQATKFGAEILTAREVTGLESSGAARLVRFADGSAIAAHSVILATGVSYRQLEAPGATELSGRGVFYGSALTEAAACHGHDVYIVGGANSAGQAAMYLARGAKSVTLLVRGADLTASMSHYLIQQIAESPNIFVRAHTVVEAAHGDNDLEQLTLRDTTSGKTERVDAQWLFVFIGAAPLTDWLEGTVLRDERGFILAGPDLTADGRPPADWELDRPPYHLETNIPGVFVAGDARAESAKRVASAVGEGAMAVMLVHRYLEQS</sequence>
<dbReference type="Proteomes" id="UP000092598">
    <property type="component" value="Chromosome"/>
</dbReference>
<feature type="domain" description="Response regulatory" evidence="5">
    <location>
        <begin position="97"/>
        <end position="220"/>
    </location>
</feature>
<dbReference type="InterPro" id="IPR011006">
    <property type="entry name" value="CheY-like_superfamily"/>
</dbReference>